<proteinExistence type="predicted"/>
<dbReference type="GO" id="GO:0009035">
    <property type="term" value="F:type I site-specific deoxyribonuclease activity"/>
    <property type="evidence" value="ECO:0007669"/>
    <property type="project" value="UniProtKB-EC"/>
</dbReference>
<dbReference type="PANTHER" id="PTHR42927:SF1">
    <property type="entry name" value="HELICASE SUPERFAMILY 1 AND 2 DOMAIN-CONTAINING PROTEIN"/>
    <property type="match status" value="1"/>
</dbReference>
<dbReference type="SUPFAM" id="SSF52540">
    <property type="entry name" value="P-loop containing nucleoside triphosphate hydrolases"/>
    <property type="match status" value="1"/>
</dbReference>
<name>A0A1I0AA41_9FIRM</name>
<dbReference type="GO" id="GO:0005524">
    <property type="term" value="F:ATP binding"/>
    <property type="evidence" value="ECO:0007669"/>
    <property type="project" value="UniProtKB-KW"/>
</dbReference>
<dbReference type="PANTHER" id="PTHR42927">
    <property type="entry name" value="HELICASE SUPERFAMILY 1 AND 2 DOMAIN-CONTAINING PROTEIN"/>
    <property type="match status" value="1"/>
</dbReference>
<dbReference type="InterPro" id="IPR014001">
    <property type="entry name" value="Helicase_ATP-bd"/>
</dbReference>
<sequence>MLSTITPAKLKENAFQQLIKEYLIKENDYVESSNLNYDKYHALDTEMLFEFLETTQKKTMKELKNIYGPEYKQKIVKRLNEELARRSMIDVIKHGIKDYGKKLDLAYFKPPTDFNEKLNKLYNQNIFSVIDELNYQDEKRIDVVLFLNGLPIITMELKNQDTGQDYKNAIYQYKNDRSPNEKLFRFKQRSIVNFAVDKDEVYMTTELNGKDTFFLPFNKGKGRGKSKRAGNPEVDGKLKTHYLWENIFKKDQLLEILQKFVFIDLEEDIDEQGDLHKDEKLIFPRYHQLDVVSKILRDVKEKKAGHKYLIQHSAGSGKTYSITWLAHRLSSLHDRDNNPIFSSVIVVTDRVSLDQQLQETIYQIDHKLGVVAPIKKDSHQLADELNSGTNIIISTIQKFPFILDKVTDTKDKNFAIVIDEAHSSTSGKNILALKESLSLEEAAELDRRAEMNSDDVEDKINKELMRVQSLDSLSFFGFTATPKSSTLELFGSTNQVGKREPFHVYSMRQAIEEGFILDVLENYMTYKTYYRVNKKIEDDPEFEKSRTSKEIARFVSLHPHNISQKTEIMIEHFRDKTMHKIGGEAKAMLVTSSRLHAVRYKKAFDKYIKDKGYKNLKSLVAFSGTVKDDGFEYTEPKMNDGITESETAKEFDKDEYQILLVANKYQTGFDQPKLHTMFVDKRLRGVNAVQTLSRLNRPYKGIKEDTFVLDFVNEADDIKNAFEPYYDVTRLDSDNINPNEMYTLYDEIMDSMLINKDDIDDFAQCYYENDSTEEIIAAGDNALSHSADRIRNLSKEDKLEFRSKMKRFINLYNLVLQVHPIKDADLHKMNIYLRFLLKRIDIETPGNVDISDKVVLEYYQLENKGQQNIGLIGEEELTGPSLGSGSYHEEEKEYLSVIIERLNEKFQTDFSESAKVATEQMTNKLKNDDDLKKRAQANSLEDFKIAVKKKFTDTVVESYNENTEFYGKILNDKDFKEQLMELIIIDLYRSLNGE</sequence>
<dbReference type="Pfam" id="PF18766">
    <property type="entry name" value="SWI2_SNF2"/>
    <property type="match status" value="1"/>
</dbReference>
<dbReference type="RefSeq" id="WP_089719931.1">
    <property type="nucleotide sequence ID" value="NZ_FOHG01000011.1"/>
</dbReference>
<gene>
    <name evidence="2" type="ORF">SAMN04515652_1117</name>
</gene>
<dbReference type="Proteomes" id="UP000198612">
    <property type="component" value="Unassembled WGS sequence"/>
</dbReference>
<dbReference type="AlphaFoldDB" id="A0A1I0AA41"/>
<organism evidence="2 3">
    <name type="scientific">Halanaerobium congolense</name>
    <dbReference type="NCBI Taxonomy" id="54121"/>
    <lineage>
        <taxon>Bacteria</taxon>
        <taxon>Bacillati</taxon>
        <taxon>Bacillota</taxon>
        <taxon>Clostridia</taxon>
        <taxon>Halanaerobiales</taxon>
        <taxon>Halanaerobiaceae</taxon>
        <taxon>Halanaerobium</taxon>
    </lineage>
</organism>
<reference evidence="2 3" key="1">
    <citation type="submission" date="2016-10" db="EMBL/GenBank/DDBJ databases">
        <authorList>
            <person name="Varghese N."/>
            <person name="Submissions S."/>
        </authorList>
    </citation>
    <scope>NUCLEOTIDE SEQUENCE [LARGE SCALE GENOMIC DNA]</scope>
    <source>
        <strain evidence="2 3">WG5</strain>
    </source>
</reference>
<protein>
    <submittedName>
        <fullName evidence="2">Type I restriction enzyme, R subunit</fullName>
    </submittedName>
</protein>
<dbReference type="CDD" id="cd22332">
    <property type="entry name" value="HsdR_N"/>
    <property type="match status" value="1"/>
</dbReference>
<evidence type="ECO:0000313" key="2">
    <source>
        <dbReference type="EMBL" id="SES91002.1"/>
    </source>
</evidence>
<dbReference type="PROSITE" id="PS51192">
    <property type="entry name" value="HELICASE_ATP_BIND_1"/>
    <property type="match status" value="1"/>
</dbReference>
<dbReference type="InterPro" id="IPR040980">
    <property type="entry name" value="SWI2_SNF2"/>
</dbReference>
<dbReference type="Gene3D" id="3.90.1570.50">
    <property type="match status" value="1"/>
</dbReference>
<dbReference type="Gene3D" id="3.40.50.300">
    <property type="entry name" value="P-loop containing nucleotide triphosphate hydrolases"/>
    <property type="match status" value="2"/>
</dbReference>
<dbReference type="GO" id="GO:0003677">
    <property type="term" value="F:DNA binding"/>
    <property type="evidence" value="ECO:0007669"/>
    <property type="project" value="UniProtKB-KW"/>
</dbReference>
<dbReference type="InterPro" id="IPR055180">
    <property type="entry name" value="HsdR_RecA-like_helicase_dom_2"/>
</dbReference>
<dbReference type="EMBL" id="FOHG01000011">
    <property type="protein sequence ID" value="SES91002.1"/>
    <property type="molecule type" value="Genomic_DNA"/>
</dbReference>
<evidence type="ECO:0000259" key="1">
    <source>
        <dbReference type="PROSITE" id="PS51192"/>
    </source>
</evidence>
<feature type="domain" description="Helicase ATP-binding" evidence="1">
    <location>
        <begin position="299"/>
        <end position="500"/>
    </location>
</feature>
<dbReference type="SMART" id="SM00487">
    <property type="entry name" value="DEXDc"/>
    <property type="match status" value="1"/>
</dbReference>
<dbReference type="InterPro" id="IPR007409">
    <property type="entry name" value="Restrct_endonuc_type1_HsdR_N"/>
</dbReference>
<dbReference type="InterPro" id="IPR027417">
    <property type="entry name" value="P-loop_NTPase"/>
</dbReference>
<evidence type="ECO:0000313" key="3">
    <source>
        <dbReference type="Proteomes" id="UP000198612"/>
    </source>
</evidence>
<dbReference type="Pfam" id="PF04313">
    <property type="entry name" value="HSDR_N"/>
    <property type="match status" value="1"/>
</dbReference>
<dbReference type="GO" id="GO:0009307">
    <property type="term" value="P:DNA restriction-modification system"/>
    <property type="evidence" value="ECO:0007669"/>
    <property type="project" value="UniProtKB-KW"/>
</dbReference>
<accession>A0A1I0AA41</accession>
<dbReference type="Pfam" id="PF22679">
    <property type="entry name" value="T1R_D3-like"/>
    <property type="match status" value="1"/>
</dbReference>